<gene>
    <name evidence="10" type="ORF">OC842_003326</name>
</gene>
<feature type="transmembrane region" description="Helical" evidence="9">
    <location>
        <begin position="240"/>
        <end position="263"/>
    </location>
</feature>
<dbReference type="InterPro" id="IPR016817">
    <property type="entry name" value="MannP-dilichol_defect-1"/>
</dbReference>
<reference evidence="10" key="1">
    <citation type="journal article" date="2023" name="PhytoFront">
        <title>Draft Genome Resources of Seven Strains of Tilletia horrida, Causal Agent of Kernel Smut of Rice.</title>
        <authorList>
            <person name="Khanal S."/>
            <person name="Antony Babu S."/>
            <person name="Zhou X.G."/>
        </authorList>
    </citation>
    <scope>NUCLEOTIDE SEQUENCE</scope>
    <source>
        <strain evidence="10">TX3</strain>
    </source>
</reference>
<keyword evidence="2" id="KW-0813">Transport</keyword>
<evidence type="ECO:0000256" key="6">
    <source>
        <dbReference type="ARBA" id="ARBA00023136"/>
    </source>
</evidence>
<feature type="transmembrane region" description="Helical" evidence="9">
    <location>
        <begin position="213"/>
        <end position="233"/>
    </location>
</feature>
<dbReference type="AlphaFoldDB" id="A0AAN6GG94"/>
<dbReference type="PANTHER" id="PTHR12226:SF2">
    <property type="entry name" value="MANNOSE-P-DOLICHOL UTILIZATION DEFECT 1 PROTEIN"/>
    <property type="match status" value="1"/>
</dbReference>
<dbReference type="SMART" id="SM00679">
    <property type="entry name" value="CTNS"/>
    <property type="match status" value="2"/>
</dbReference>
<dbReference type="Pfam" id="PF04193">
    <property type="entry name" value="PQ-loop"/>
    <property type="match status" value="2"/>
</dbReference>
<evidence type="ECO:0000313" key="11">
    <source>
        <dbReference type="Proteomes" id="UP001176521"/>
    </source>
</evidence>
<feature type="transmembrane region" description="Helical" evidence="9">
    <location>
        <begin position="153"/>
        <end position="172"/>
    </location>
</feature>
<evidence type="ECO:0000256" key="2">
    <source>
        <dbReference type="ARBA" id="ARBA00022448"/>
    </source>
</evidence>
<comment type="caution">
    <text evidence="10">The sequence shown here is derived from an EMBL/GenBank/DDBJ whole genome shotgun (WGS) entry which is preliminary data.</text>
</comment>
<evidence type="ECO:0000256" key="1">
    <source>
        <dbReference type="ARBA" id="ARBA00004141"/>
    </source>
</evidence>
<dbReference type="FunFam" id="1.20.1280.290:FF:000006">
    <property type="entry name" value="mannose-P-dolichol utilization defect 1 protein"/>
    <property type="match status" value="1"/>
</dbReference>
<evidence type="ECO:0000256" key="9">
    <source>
        <dbReference type="SAM" id="Phobius"/>
    </source>
</evidence>
<accession>A0AAN6GG94</accession>
<dbReference type="GO" id="GO:0016020">
    <property type="term" value="C:membrane"/>
    <property type="evidence" value="ECO:0007669"/>
    <property type="project" value="UniProtKB-SubCell"/>
</dbReference>
<dbReference type="EMBL" id="JAPDMQ010000163">
    <property type="protein sequence ID" value="KAK0532325.1"/>
    <property type="molecule type" value="Genomic_DNA"/>
</dbReference>
<dbReference type="Proteomes" id="UP001176521">
    <property type="component" value="Unassembled WGS sequence"/>
</dbReference>
<keyword evidence="5 8" id="KW-1133">Transmembrane helix</keyword>
<keyword evidence="11" id="KW-1185">Reference proteome</keyword>
<proteinExistence type="inferred from homology"/>
<keyword evidence="6 8" id="KW-0472">Membrane</keyword>
<evidence type="ECO:0000256" key="8">
    <source>
        <dbReference type="PIRNR" id="PIRNR023381"/>
    </source>
</evidence>
<protein>
    <recommendedName>
        <fullName evidence="8">Mannose-P-dolichol utilization defect 1 protein homolog</fullName>
    </recommendedName>
</protein>
<evidence type="ECO:0000256" key="5">
    <source>
        <dbReference type="ARBA" id="ARBA00022989"/>
    </source>
</evidence>
<dbReference type="PANTHER" id="PTHR12226">
    <property type="entry name" value="MANNOSE-P-DOLICHOL UTILIZATION DEFECT 1 LEC35 -RELATED"/>
    <property type="match status" value="1"/>
</dbReference>
<keyword evidence="4" id="KW-0677">Repeat</keyword>
<evidence type="ECO:0000313" key="10">
    <source>
        <dbReference type="EMBL" id="KAK0532325.1"/>
    </source>
</evidence>
<dbReference type="InterPro" id="IPR006603">
    <property type="entry name" value="PQ-loop_rpt"/>
</dbReference>
<name>A0AAN6GG94_9BASI</name>
<dbReference type="PIRSF" id="PIRSF023381">
    <property type="entry name" value="MannP-dilichol_defect-1p"/>
    <property type="match status" value="1"/>
</dbReference>
<comment type="subcellular location">
    <subcellularLocation>
        <location evidence="1 8">Membrane</location>
        <topology evidence="1 8">Multi-pass membrane protein</topology>
    </subcellularLocation>
</comment>
<sequence>MDLLRAITQHLPSPLVQLGTFLLGEDCYQVLVHDIDLADPIFPQCFRLGISKGLGLGIIAFGSIMKVPQILKITRARSARGISLAMYALEVVAYTVSLAYAIREQLPFTAWGENLSLTVQNMIITLLIIYYAPLPHQLKTIGGGGTDSRGRQNMNKVTLAATAMAVGVLFLASDTLCPPNVLRFLQACTIPISLASKVPQMVELHTTRAPGQLSAIVVVAQLLGTVARVFTTLTETSDRLLLWGFSLATVFNAIIAVQLALYWNGNERLEAAGGRDHVTGPGSAHSHPSIRLTGILSEKPGAGRKQD</sequence>
<feature type="transmembrane region" description="Helical" evidence="9">
    <location>
        <begin position="84"/>
        <end position="102"/>
    </location>
</feature>
<organism evidence="10 11">
    <name type="scientific">Tilletia horrida</name>
    <dbReference type="NCBI Taxonomy" id="155126"/>
    <lineage>
        <taxon>Eukaryota</taxon>
        <taxon>Fungi</taxon>
        <taxon>Dikarya</taxon>
        <taxon>Basidiomycota</taxon>
        <taxon>Ustilaginomycotina</taxon>
        <taxon>Exobasidiomycetes</taxon>
        <taxon>Tilletiales</taxon>
        <taxon>Tilletiaceae</taxon>
        <taxon>Tilletia</taxon>
    </lineage>
</organism>
<feature type="transmembrane region" description="Helical" evidence="9">
    <location>
        <begin position="114"/>
        <end position="132"/>
    </location>
</feature>
<evidence type="ECO:0000256" key="3">
    <source>
        <dbReference type="ARBA" id="ARBA00022692"/>
    </source>
</evidence>
<evidence type="ECO:0000256" key="4">
    <source>
        <dbReference type="ARBA" id="ARBA00022737"/>
    </source>
</evidence>
<dbReference type="Gene3D" id="1.20.1280.290">
    <property type="match status" value="1"/>
</dbReference>
<evidence type="ECO:0000256" key="7">
    <source>
        <dbReference type="ARBA" id="ARBA00038475"/>
    </source>
</evidence>
<comment type="similarity">
    <text evidence="7 8">Belongs to the MPDU1 (TC 2.A.43.3) family.</text>
</comment>
<keyword evidence="3 8" id="KW-0812">Transmembrane</keyword>